<comment type="caution">
    <text evidence="1">The sequence shown here is derived from an EMBL/GenBank/DDBJ whole genome shotgun (WGS) entry which is preliminary data.</text>
</comment>
<protein>
    <submittedName>
        <fullName evidence="1">Uncharacterized protein</fullName>
    </submittedName>
</protein>
<dbReference type="OrthoDB" id="2389545at2"/>
<accession>A0A4R8LLT7</accession>
<organism evidence="1 2">
    <name type="scientific">Alicyclobacillus sacchari</name>
    <dbReference type="NCBI Taxonomy" id="392010"/>
    <lineage>
        <taxon>Bacteria</taxon>
        <taxon>Bacillati</taxon>
        <taxon>Bacillota</taxon>
        <taxon>Bacilli</taxon>
        <taxon>Bacillales</taxon>
        <taxon>Alicyclobacillaceae</taxon>
        <taxon>Alicyclobacillus</taxon>
    </lineage>
</organism>
<sequence>MDDLVRRLLHAQVMLVQMRRVVSQVPGTPSKRLATSTREECGIIDQILSIARTQTPDPEHLKERLTALYHADATTQRSGKEWVRWLAWERGSASYRERRGVERLLHVTFHELAACIPTLVGLYGEQETKYIAPVEYRPQTAREV</sequence>
<keyword evidence="2" id="KW-1185">Reference proteome</keyword>
<reference evidence="1 2" key="1">
    <citation type="submission" date="2019-03" db="EMBL/GenBank/DDBJ databases">
        <title>Genomic Encyclopedia of Type Strains, Phase IV (KMG-IV): sequencing the most valuable type-strain genomes for metagenomic binning, comparative biology and taxonomic classification.</title>
        <authorList>
            <person name="Goeker M."/>
        </authorList>
    </citation>
    <scope>NUCLEOTIDE SEQUENCE [LARGE SCALE GENOMIC DNA]</scope>
    <source>
        <strain evidence="1 2">DSM 17974</strain>
    </source>
</reference>
<dbReference type="EMBL" id="SORF01000010">
    <property type="protein sequence ID" value="TDY44007.1"/>
    <property type="molecule type" value="Genomic_DNA"/>
</dbReference>
<evidence type="ECO:0000313" key="1">
    <source>
        <dbReference type="EMBL" id="TDY44007.1"/>
    </source>
</evidence>
<gene>
    <name evidence="1" type="ORF">C7445_11051</name>
</gene>
<evidence type="ECO:0000313" key="2">
    <source>
        <dbReference type="Proteomes" id="UP000294581"/>
    </source>
</evidence>
<name>A0A4R8LLT7_9BACL</name>
<dbReference type="AlphaFoldDB" id="A0A4R8LLT7"/>
<dbReference type="RefSeq" id="WP_134160144.1">
    <property type="nucleotide sequence ID" value="NZ_BSUS01000001.1"/>
</dbReference>
<dbReference type="Proteomes" id="UP000294581">
    <property type="component" value="Unassembled WGS sequence"/>
</dbReference>
<proteinExistence type="predicted"/>